<name>A0A6C0KS31_9ZZZZ</name>
<dbReference type="EMBL" id="MN740961">
    <property type="protein sequence ID" value="QHU19956.1"/>
    <property type="molecule type" value="Genomic_DNA"/>
</dbReference>
<evidence type="ECO:0000313" key="2">
    <source>
        <dbReference type="EMBL" id="QHU19956.1"/>
    </source>
</evidence>
<dbReference type="AlphaFoldDB" id="A0A6C0KS31"/>
<evidence type="ECO:0000256" key="1">
    <source>
        <dbReference type="SAM" id="Coils"/>
    </source>
</evidence>
<accession>A0A6C0KS31</accession>
<feature type="coiled-coil region" evidence="1">
    <location>
        <begin position="50"/>
        <end position="117"/>
    </location>
</feature>
<protein>
    <submittedName>
        <fullName evidence="2">Uncharacterized protein</fullName>
    </submittedName>
</protein>
<reference evidence="2" key="1">
    <citation type="journal article" date="2020" name="Nature">
        <title>Giant virus diversity and host interactions through global metagenomics.</title>
        <authorList>
            <person name="Schulz F."/>
            <person name="Roux S."/>
            <person name="Paez-Espino D."/>
            <person name="Jungbluth S."/>
            <person name="Walsh D.A."/>
            <person name="Denef V.J."/>
            <person name="McMahon K.D."/>
            <person name="Konstantinidis K.T."/>
            <person name="Eloe-Fadrosh E.A."/>
            <person name="Kyrpides N.C."/>
            <person name="Woyke T."/>
        </authorList>
    </citation>
    <scope>NUCLEOTIDE SEQUENCE</scope>
    <source>
        <strain evidence="2">GVMAG-S-3300013014-136</strain>
    </source>
</reference>
<proteinExistence type="predicted"/>
<sequence length="244" mass="28722">MEQKRHNFQSKLSEGLKYNERMIVTLKKSIENIETSLSAGKDSTFYENRIAQTETSIRNYQTKNEELQTKLNVVMSGGCDAEILKKHEEVKDALQKKEEENSKKEIAEKEMNKKRKECSKNFEQRERESSRKDFFAKKDNERSYERYCQISETAPDYILNNVKSMPNNKGYKFKNVFFFGELPAEKNSPVVIFDRKPDGMLITETYSDQEVVYFKPRDGKQKELVRRTRLVKNVNAPATRIPMR</sequence>
<keyword evidence="1" id="KW-0175">Coiled coil</keyword>
<organism evidence="2">
    <name type="scientific">viral metagenome</name>
    <dbReference type="NCBI Taxonomy" id="1070528"/>
    <lineage>
        <taxon>unclassified sequences</taxon>
        <taxon>metagenomes</taxon>
        <taxon>organismal metagenomes</taxon>
    </lineage>
</organism>